<comment type="caution">
    <text evidence="1">The sequence shown here is derived from an EMBL/GenBank/DDBJ whole genome shotgun (WGS) entry which is preliminary data.</text>
</comment>
<evidence type="ECO:0000313" key="2">
    <source>
        <dbReference type="Proteomes" id="UP001314263"/>
    </source>
</evidence>
<protein>
    <recommendedName>
        <fullName evidence="3">Extracellular protein</fullName>
    </recommendedName>
</protein>
<dbReference type="AlphaFoldDB" id="A0AAV1I5Q3"/>
<dbReference type="Proteomes" id="UP001314263">
    <property type="component" value="Unassembled WGS sequence"/>
</dbReference>
<keyword evidence="2" id="KW-1185">Reference proteome</keyword>
<gene>
    <name evidence="1" type="ORF">CVIRNUC_004747</name>
</gene>
<dbReference type="EMBL" id="CAUYUE010000005">
    <property type="protein sequence ID" value="CAK0779336.1"/>
    <property type="molecule type" value="Genomic_DNA"/>
</dbReference>
<name>A0AAV1I5Q3_9CHLO</name>
<evidence type="ECO:0008006" key="3">
    <source>
        <dbReference type="Google" id="ProtNLM"/>
    </source>
</evidence>
<organism evidence="1 2">
    <name type="scientific">Coccomyxa viridis</name>
    <dbReference type="NCBI Taxonomy" id="1274662"/>
    <lineage>
        <taxon>Eukaryota</taxon>
        <taxon>Viridiplantae</taxon>
        <taxon>Chlorophyta</taxon>
        <taxon>core chlorophytes</taxon>
        <taxon>Trebouxiophyceae</taxon>
        <taxon>Trebouxiophyceae incertae sedis</taxon>
        <taxon>Coccomyxaceae</taxon>
        <taxon>Coccomyxa</taxon>
    </lineage>
</organism>
<sequence>MNLVGCPQANNSIPIIQQTIDFPQRLGTIFYNSISQNQSYGVADALRWMLRPVGTPVYAAPSTNMTEYDRVSASLGATIAYAMNYAYHARANLTIDAPPNASNTILRSSTDPLVQVKPNSRDVFFVAAAALMGAVFHGCDADWHCHSMDCDLPEEVVEKRTGVCCPTVSPMLTAISRQLLLLNLEYLVDAALPASVQAAAPTTLEFLARCNRISSGGEPAQISMSACNINASANYMCNVWVYCGSSYGCPGCDNRTLNYQPGLGAAGQTFGPYGPGCSASVTGAPSFPTYGPPL</sequence>
<proteinExistence type="predicted"/>
<accession>A0AAV1I5Q3</accession>
<evidence type="ECO:0000313" key="1">
    <source>
        <dbReference type="EMBL" id="CAK0779336.1"/>
    </source>
</evidence>
<reference evidence="1 2" key="1">
    <citation type="submission" date="2023-10" db="EMBL/GenBank/DDBJ databases">
        <authorList>
            <person name="Maclean D."/>
            <person name="Macfadyen A."/>
        </authorList>
    </citation>
    <scope>NUCLEOTIDE SEQUENCE [LARGE SCALE GENOMIC DNA]</scope>
</reference>